<proteinExistence type="inferred from homology"/>
<dbReference type="InterPro" id="IPR000257">
    <property type="entry name" value="Uroporphyrinogen_deCOase"/>
</dbReference>
<dbReference type="GO" id="GO:0005829">
    <property type="term" value="C:cytosol"/>
    <property type="evidence" value="ECO:0007669"/>
    <property type="project" value="TreeGrafter"/>
</dbReference>
<organism evidence="9 10">
    <name type="scientific">Sandaracinus amylolyticus</name>
    <dbReference type="NCBI Taxonomy" id="927083"/>
    <lineage>
        <taxon>Bacteria</taxon>
        <taxon>Pseudomonadati</taxon>
        <taxon>Myxococcota</taxon>
        <taxon>Polyangia</taxon>
        <taxon>Polyangiales</taxon>
        <taxon>Sandaracinaceae</taxon>
        <taxon>Sandaracinus</taxon>
    </lineage>
</organism>
<accession>A0A0F6W2I4</accession>
<dbReference type="Pfam" id="PF01208">
    <property type="entry name" value="URO-D"/>
    <property type="match status" value="1"/>
</dbReference>
<evidence type="ECO:0000256" key="2">
    <source>
        <dbReference type="ARBA" id="ARBA00009935"/>
    </source>
</evidence>
<dbReference type="NCBIfam" id="TIGR01464">
    <property type="entry name" value="hemE"/>
    <property type="match status" value="1"/>
</dbReference>
<gene>
    <name evidence="9" type="ORF">DB32_002929</name>
</gene>
<evidence type="ECO:0000256" key="5">
    <source>
        <dbReference type="ARBA" id="ARBA00023239"/>
    </source>
</evidence>
<evidence type="ECO:0000256" key="7">
    <source>
        <dbReference type="NCBIfam" id="TIGR01464"/>
    </source>
</evidence>
<dbReference type="GO" id="GO:0004853">
    <property type="term" value="F:uroporphyrinogen decarboxylase activity"/>
    <property type="evidence" value="ECO:0007669"/>
    <property type="project" value="UniProtKB-UniRule"/>
</dbReference>
<keyword evidence="6" id="KW-0627">Porphyrin biosynthesis</keyword>
<dbReference type="PANTHER" id="PTHR21091">
    <property type="entry name" value="METHYLTETRAHYDROFOLATE:HOMOCYSTEINE METHYLTRANSFERASE RELATED"/>
    <property type="match status" value="1"/>
</dbReference>
<keyword evidence="10" id="KW-1185">Reference proteome</keyword>
<reference evidence="9 10" key="1">
    <citation type="submission" date="2015-03" db="EMBL/GenBank/DDBJ databases">
        <title>Genome assembly of Sandaracinus amylolyticus DSM 53668.</title>
        <authorList>
            <person name="Sharma G."/>
            <person name="Subramanian S."/>
        </authorList>
    </citation>
    <scope>NUCLEOTIDE SEQUENCE [LARGE SCALE GENOMIC DNA]</scope>
    <source>
        <strain evidence="9 10">DSM 53668</strain>
    </source>
</reference>
<dbReference type="GO" id="GO:0006782">
    <property type="term" value="P:protoporphyrinogen IX biosynthetic process"/>
    <property type="evidence" value="ECO:0007669"/>
    <property type="project" value="UniProtKB-UniPathway"/>
</dbReference>
<evidence type="ECO:0000313" key="9">
    <source>
        <dbReference type="EMBL" id="AKF05780.1"/>
    </source>
</evidence>
<feature type="domain" description="Uroporphyrinogen decarboxylase (URO-D)" evidence="8">
    <location>
        <begin position="117"/>
        <end position="133"/>
    </location>
</feature>
<evidence type="ECO:0000259" key="8">
    <source>
        <dbReference type="PROSITE" id="PS00907"/>
    </source>
</evidence>
<dbReference type="EMBL" id="CP011125">
    <property type="protein sequence ID" value="AKF05780.1"/>
    <property type="molecule type" value="Genomic_DNA"/>
</dbReference>
<dbReference type="STRING" id="927083.DB32_002929"/>
<dbReference type="KEGG" id="samy:DB32_002929"/>
<protein>
    <recommendedName>
        <fullName evidence="3 7">Uroporphyrinogen decarboxylase</fullName>
        <ecNumber evidence="3 7">4.1.1.37</ecNumber>
    </recommendedName>
</protein>
<comment type="similarity">
    <text evidence="2">Belongs to the uroporphyrinogen decarboxylase family.</text>
</comment>
<dbReference type="EC" id="4.1.1.37" evidence="3 7"/>
<comment type="pathway">
    <text evidence="1">Porphyrin-containing compound metabolism; protoporphyrin-IX biosynthesis; coproporphyrinogen-III from 5-aminolevulinate: step 4/4.</text>
</comment>
<dbReference type="PROSITE" id="PS00907">
    <property type="entry name" value="UROD_2"/>
    <property type="match status" value="1"/>
</dbReference>
<evidence type="ECO:0000256" key="4">
    <source>
        <dbReference type="ARBA" id="ARBA00022793"/>
    </source>
</evidence>
<keyword evidence="5" id="KW-0456">Lyase</keyword>
<evidence type="ECO:0000313" key="10">
    <source>
        <dbReference type="Proteomes" id="UP000034883"/>
    </source>
</evidence>
<dbReference type="UniPathway" id="UPA00251">
    <property type="reaction ID" value="UER00321"/>
</dbReference>
<dbReference type="Proteomes" id="UP000034883">
    <property type="component" value="Chromosome"/>
</dbReference>
<dbReference type="InterPro" id="IPR038071">
    <property type="entry name" value="UROD/MetE-like_sf"/>
</dbReference>
<dbReference type="Gene3D" id="3.20.20.210">
    <property type="match status" value="1"/>
</dbReference>
<name>A0A0F6W2I4_9BACT</name>
<dbReference type="PANTHER" id="PTHR21091:SF169">
    <property type="entry name" value="UROPORPHYRINOGEN DECARBOXYLASE"/>
    <property type="match status" value="1"/>
</dbReference>
<dbReference type="AlphaFoldDB" id="A0A0F6W2I4"/>
<dbReference type="InterPro" id="IPR006361">
    <property type="entry name" value="Uroporphyrinogen_deCO2ase_HemE"/>
</dbReference>
<keyword evidence="4" id="KW-0210">Decarboxylase</keyword>
<evidence type="ECO:0000256" key="6">
    <source>
        <dbReference type="ARBA" id="ARBA00023244"/>
    </source>
</evidence>
<dbReference type="CDD" id="cd00717">
    <property type="entry name" value="URO-D"/>
    <property type="match status" value="1"/>
</dbReference>
<evidence type="ECO:0000256" key="3">
    <source>
        <dbReference type="ARBA" id="ARBA00012288"/>
    </source>
</evidence>
<dbReference type="SUPFAM" id="SSF51726">
    <property type="entry name" value="UROD/MetE-like"/>
    <property type="match status" value="1"/>
</dbReference>
<sequence>MRQAGRYQPSYRAIREKVSFLELCHDPDLCAQVALRAVDDLGVDAAIVFADILLVLEPLGIGFEFTKDDGPRIERPVRLASDVDRVSPSIDANASLGYVMESVRRTKKALAGRVPLIGFSGAPFTLASYVIEGGGSREYSQTKRFMYADEGAWHELMKRLSGAITSYLVAQIDAGAEAIQLFDSWVGALGPDDYARYVQPHVASIFAALGDRVPAIHFGTGNPALYPLMKQAGGHVIGLDQRCELGSTWRALGDVAVQGNMDPIALLAPREVMIEKANAVLRAAGGRPGHVFNLGHGVVPQVDLAQARALVDHVHEASSR</sequence>
<evidence type="ECO:0000256" key="1">
    <source>
        <dbReference type="ARBA" id="ARBA00004804"/>
    </source>
</evidence>